<keyword evidence="2" id="KW-0436">Ligase</keyword>
<evidence type="ECO:0000313" key="3">
    <source>
        <dbReference type="Proteomes" id="UP001333996"/>
    </source>
</evidence>
<dbReference type="Proteomes" id="UP001333996">
    <property type="component" value="Unassembled WGS sequence"/>
</dbReference>
<dbReference type="EMBL" id="JAYWVC010000039">
    <property type="protein sequence ID" value="MED7823211.1"/>
    <property type="molecule type" value="Genomic_DNA"/>
</dbReference>
<reference evidence="2" key="1">
    <citation type="submission" date="2024-01" db="EMBL/GenBank/DDBJ databases">
        <title>First draft genome sequence data of TA4-1, the type strain of Gram-positive actinobacterium Streptomyces chiangmaiensis.</title>
        <authorList>
            <person name="Yasawong M."/>
            <person name="Nantapong N."/>
        </authorList>
    </citation>
    <scope>NUCLEOTIDE SEQUENCE</scope>
    <source>
        <strain evidence="2">TA4-1</strain>
    </source>
</reference>
<dbReference type="RefSeq" id="WP_329507693.1">
    <property type="nucleotide sequence ID" value="NZ_BAAAYZ010000205.1"/>
</dbReference>
<comment type="caution">
    <text evidence="2">The sequence shown here is derived from an EMBL/GenBank/DDBJ whole genome shotgun (WGS) entry which is preliminary data.</text>
</comment>
<dbReference type="InterPro" id="IPR009097">
    <property type="entry name" value="Cyclic_Pdiesterase"/>
</dbReference>
<sequence>MWARWDDGRLDLVSLAPARATQADQILLPCDPELLIQLGKISLGSSRASLYATPLDDPEYVAFTQAHHDLLTEYGDRVGIVPAPWLHWTAQGVHHQLDEVQVERAVQAAREAAQHAAPATVTMGPVWPGPSAVTVAMYPEEPLAAINALVRNAVSTVPGVQLREAGDRYWPHSTLAYFRAPDVHDSEFNRRLRKIRPDRVEITISRLLAVYMHQSCPFSRACAGAVGSTFITTDSTRRSSCGSAASSPWASAAHPARSVTPRRDGRAESGASRPPARNPSRSPSTSPSPVSSRCSTSSVTGAASRSTRTSCPR</sequence>
<evidence type="ECO:0000313" key="2">
    <source>
        <dbReference type="EMBL" id="MED7823211.1"/>
    </source>
</evidence>
<feature type="compositionally biased region" description="Low complexity" evidence="1">
    <location>
        <begin position="269"/>
        <end position="298"/>
    </location>
</feature>
<evidence type="ECO:0000256" key="1">
    <source>
        <dbReference type="SAM" id="MobiDB-lite"/>
    </source>
</evidence>
<dbReference type="Gene3D" id="3.90.1140.10">
    <property type="entry name" value="Cyclic phosphodiesterase"/>
    <property type="match status" value="1"/>
</dbReference>
<protein>
    <submittedName>
        <fullName evidence="2">2'-5' RNA ligase family protein</fullName>
    </submittedName>
</protein>
<gene>
    <name evidence="2" type="ORF">VXC91_14760</name>
</gene>
<feature type="region of interest" description="Disordered" evidence="1">
    <location>
        <begin position="234"/>
        <end position="313"/>
    </location>
</feature>
<accession>A0ABU7FGG9</accession>
<feature type="compositionally biased region" description="Low complexity" evidence="1">
    <location>
        <begin position="238"/>
        <end position="258"/>
    </location>
</feature>
<keyword evidence="3" id="KW-1185">Reference proteome</keyword>
<proteinExistence type="predicted"/>
<name>A0ABU7FGG9_9ACTN</name>
<dbReference type="SUPFAM" id="SSF55144">
    <property type="entry name" value="LigT-like"/>
    <property type="match status" value="1"/>
</dbReference>
<dbReference type="GO" id="GO:0016874">
    <property type="term" value="F:ligase activity"/>
    <property type="evidence" value="ECO:0007669"/>
    <property type="project" value="UniProtKB-KW"/>
</dbReference>
<feature type="compositionally biased region" description="Polar residues" evidence="1">
    <location>
        <begin position="299"/>
        <end position="313"/>
    </location>
</feature>
<organism evidence="2 3">
    <name type="scientific">Streptomyces chiangmaiensis</name>
    <dbReference type="NCBI Taxonomy" id="766497"/>
    <lineage>
        <taxon>Bacteria</taxon>
        <taxon>Bacillati</taxon>
        <taxon>Actinomycetota</taxon>
        <taxon>Actinomycetes</taxon>
        <taxon>Kitasatosporales</taxon>
        <taxon>Streptomycetaceae</taxon>
        <taxon>Streptomyces</taxon>
    </lineage>
</organism>